<evidence type="ECO:0000313" key="2">
    <source>
        <dbReference type="Proteomes" id="UP000827976"/>
    </source>
</evidence>
<name>A0ACB7UCG7_DIOAL</name>
<protein>
    <submittedName>
        <fullName evidence="1">Uncharacterized protein</fullName>
    </submittedName>
</protein>
<evidence type="ECO:0000313" key="1">
    <source>
        <dbReference type="EMBL" id="KAH7658034.1"/>
    </source>
</evidence>
<gene>
    <name evidence="1" type="ORF">IHE45_17G060000</name>
</gene>
<sequence length="48" mass="5559">MHYDRNSQFSCKYIPFIISSHVPAVAFNVMSLDFACFDLCFKKCFGTK</sequence>
<keyword evidence="2" id="KW-1185">Reference proteome</keyword>
<proteinExistence type="predicted"/>
<dbReference type="Proteomes" id="UP000827976">
    <property type="component" value="Chromosome 17"/>
</dbReference>
<reference evidence="2" key="1">
    <citation type="journal article" date="2022" name="Nat. Commun.">
        <title>Chromosome evolution and the genetic basis of agronomically important traits in greater yam.</title>
        <authorList>
            <person name="Bredeson J.V."/>
            <person name="Lyons J.B."/>
            <person name="Oniyinde I.O."/>
            <person name="Okereke N.R."/>
            <person name="Kolade O."/>
            <person name="Nnabue I."/>
            <person name="Nwadili C.O."/>
            <person name="Hribova E."/>
            <person name="Parker M."/>
            <person name="Nwogha J."/>
            <person name="Shu S."/>
            <person name="Carlson J."/>
            <person name="Kariba R."/>
            <person name="Muthemba S."/>
            <person name="Knop K."/>
            <person name="Barton G.J."/>
            <person name="Sherwood A.V."/>
            <person name="Lopez-Montes A."/>
            <person name="Asiedu R."/>
            <person name="Jamnadass R."/>
            <person name="Muchugi A."/>
            <person name="Goodstein D."/>
            <person name="Egesi C.N."/>
            <person name="Featherston J."/>
            <person name="Asfaw A."/>
            <person name="Simpson G.G."/>
            <person name="Dolezel J."/>
            <person name="Hendre P.S."/>
            <person name="Van Deynze A."/>
            <person name="Kumar P.L."/>
            <person name="Obidiegwu J.E."/>
            <person name="Bhattacharjee R."/>
            <person name="Rokhsar D.S."/>
        </authorList>
    </citation>
    <scope>NUCLEOTIDE SEQUENCE [LARGE SCALE GENOMIC DNA]</scope>
    <source>
        <strain evidence="2">cv. TDa95/00328</strain>
    </source>
</reference>
<accession>A0ACB7UCG7</accession>
<comment type="caution">
    <text evidence="1">The sequence shown here is derived from an EMBL/GenBank/DDBJ whole genome shotgun (WGS) entry which is preliminary data.</text>
</comment>
<organism evidence="1 2">
    <name type="scientific">Dioscorea alata</name>
    <name type="common">Purple yam</name>
    <dbReference type="NCBI Taxonomy" id="55571"/>
    <lineage>
        <taxon>Eukaryota</taxon>
        <taxon>Viridiplantae</taxon>
        <taxon>Streptophyta</taxon>
        <taxon>Embryophyta</taxon>
        <taxon>Tracheophyta</taxon>
        <taxon>Spermatophyta</taxon>
        <taxon>Magnoliopsida</taxon>
        <taxon>Liliopsida</taxon>
        <taxon>Dioscoreales</taxon>
        <taxon>Dioscoreaceae</taxon>
        <taxon>Dioscorea</taxon>
    </lineage>
</organism>
<dbReference type="EMBL" id="CM037027">
    <property type="protein sequence ID" value="KAH7658034.1"/>
    <property type="molecule type" value="Genomic_DNA"/>
</dbReference>